<dbReference type="PROSITE" id="PS51707">
    <property type="entry name" value="CYTH"/>
    <property type="match status" value="1"/>
</dbReference>
<dbReference type="SUPFAM" id="SSF55154">
    <property type="entry name" value="CYTH-like phosphatases"/>
    <property type="match status" value="1"/>
</dbReference>
<accession>A0A853IUV5</accession>
<dbReference type="InterPro" id="IPR023577">
    <property type="entry name" value="CYTH_domain"/>
</dbReference>
<dbReference type="PANTHER" id="PTHR39569:SF1">
    <property type="entry name" value="INORGANIC TRIPHOSPHATASE"/>
    <property type="match status" value="1"/>
</dbReference>
<organism evidence="3 4">
    <name type="scientific">Ottowia beijingensis</name>
    <dbReference type="NCBI Taxonomy" id="1207057"/>
    <lineage>
        <taxon>Bacteria</taxon>
        <taxon>Pseudomonadati</taxon>
        <taxon>Pseudomonadota</taxon>
        <taxon>Betaproteobacteria</taxon>
        <taxon>Burkholderiales</taxon>
        <taxon>Comamonadaceae</taxon>
        <taxon>Ottowia</taxon>
    </lineage>
</organism>
<dbReference type="Pfam" id="PF05235">
    <property type="entry name" value="CHAD"/>
    <property type="match status" value="1"/>
</dbReference>
<dbReference type="GO" id="GO:0046872">
    <property type="term" value="F:metal ion binding"/>
    <property type="evidence" value="ECO:0007669"/>
    <property type="project" value="TreeGrafter"/>
</dbReference>
<feature type="domain" description="CHAD" evidence="2">
    <location>
        <begin position="230"/>
        <end position="508"/>
    </location>
</feature>
<dbReference type="RefSeq" id="WP_180549670.1">
    <property type="nucleotide sequence ID" value="NZ_JACCKX010000001.1"/>
</dbReference>
<evidence type="ECO:0000313" key="3">
    <source>
        <dbReference type="EMBL" id="NZA01167.1"/>
    </source>
</evidence>
<dbReference type="Proteomes" id="UP000589716">
    <property type="component" value="Unassembled WGS sequence"/>
</dbReference>
<dbReference type="AlphaFoldDB" id="A0A853IUV5"/>
<proteinExistence type="predicted"/>
<dbReference type="EMBL" id="JACCKX010000001">
    <property type="protein sequence ID" value="NZA01167.1"/>
    <property type="molecule type" value="Genomic_DNA"/>
</dbReference>
<keyword evidence="4" id="KW-1185">Reference proteome</keyword>
<dbReference type="InterPro" id="IPR038186">
    <property type="entry name" value="CHAD_dom_sf"/>
</dbReference>
<dbReference type="InterPro" id="IPR033469">
    <property type="entry name" value="CYTH-like_dom_sf"/>
</dbReference>
<reference evidence="3 4" key="1">
    <citation type="submission" date="2020-07" db="EMBL/GenBank/DDBJ databases">
        <authorList>
            <person name="Maaloum M."/>
        </authorList>
    </citation>
    <scope>NUCLEOTIDE SEQUENCE [LARGE SCALE GENOMIC DNA]</scope>
    <source>
        <strain evidence="3 4">GCS-AN-3</strain>
    </source>
</reference>
<name>A0A853IUV5_9BURK</name>
<dbReference type="SMART" id="SM00880">
    <property type="entry name" value="CHAD"/>
    <property type="match status" value="1"/>
</dbReference>
<dbReference type="Gene3D" id="1.40.20.10">
    <property type="entry name" value="CHAD domain"/>
    <property type="match status" value="1"/>
</dbReference>
<comment type="caution">
    <text evidence="3">The sequence shown here is derived from an EMBL/GenBank/DDBJ whole genome shotgun (WGS) entry which is preliminary data.</text>
</comment>
<feature type="domain" description="CYTH" evidence="1">
    <location>
        <begin position="6"/>
        <end position="215"/>
    </location>
</feature>
<dbReference type="GO" id="GO:0050355">
    <property type="term" value="F:inorganic triphosphate phosphatase activity"/>
    <property type="evidence" value="ECO:0007669"/>
    <property type="project" value="InterPro"/>
</dbReference>
<dbReference type="PANTHER" id="PTHR39569">
    <property type="entry name" value="INORGANIC TRIPHOSPHATASE"/>
    <property type="match status" value="1"/>
</dbReference>
<dbReference type="PROSITE" id="PS51708">
    <property type="entry name" value="CHAD"/>
    <property type="match status" value="1"/>
</dbReference>
<dbReference type="CDD" id="cd07756">
    <property type="entry name" value="CYTH-like_Pase_CHAD"/>
    <property type="match status" value="1"/>
</dbReference>
<dbReference type="Gene3D" id="2.40.320.10">
    <property type="entry name" value="Hypothetical Protein Pfu-838710-001"/>
    <property type="match status" value="1"/>
</dbReference>
<dbReference type="SMART" id="SM01118">
    <property type="entry name" value="CYTH"/>
    <property type="match status" value="1"/>
</dbReference>
<dbReference type="InterPro" id="IPR007899">
    <property type="entry name" value="CHAD_dom"/>
</dbReference>
<evidence type="ECO:0000313" key="4">
    <source>
        <dbReference type="Proteomes" id="UP000589716"/>
    </source>
</evidence>
<evidence type="ECO:0000259" key="1">
    <source>
        <dbReference type="PROSITE" id="PS51707"/>
    </source>
</evidence>
<gene>
    <name evidence="3" type="ORF">H0I39_04230</name>
</gene>
<evidence type="ECO:0000259" key="2">
    <source>
        <dbReference type="PROSITE" id="PS51708"/>
    </source>
</evidence>
<sequence length="508" mass="55594">MTSATSAEIELKLAMPGADPKAIGEQLAALPLLAALPVTQQKLRNIYFDTPAQHLRQARAVLRLRSQRQDGGKVHWLQALKTEDSSAGGLSQRGEWEATVREGKLDPVVLQGTPWPTLDADGTLLPQLAPCFETDATRTLRLFTGDDGSRIEVVLDVGAIRAGDERAELCELELELLKGAPDALFALADHIASHLPVLPDPVSKAERAWRLVDGTTRAPRRARKLELAENTPVLLAAQTVLGEMLGQFIENLSGIVRADGPELVHQARVGWRRWRSALWLFKPLLADAHPAPDSAGLRPLLNALGAMRDLDVAALESLPQWADAYIGGTDEAARERAQEWQTMEAAVTAERRIRRAGLLAALGATGTGQALLGLERWLHALPQAAWTPELAERSIGDWAASRTKRLHARLAAEIEEMEAADLDTEEGIEHQHNVRLLAKRTRYVLEALRTVLPKERTRRWQEQATELQTSIGAARDLMLLATLLEPLGIDRGILGFLRGVAAGRMAEA</sequence>
<protein>
    <submittedName>
        <fullName evidence="3">CHAD domain-containing protein</fullName>
    </submittedName>
</protein>
<dbReference type="InterPro" id="IPR039013">
    <property type="entry name" value="YgiF"/>
</dbReference>
<dbReference type="Pfam" id="PF01928">
    <property type="entry name" value="CYTH"/>
    <property type="match status" value="1"/>
</dbReference>